<dbReference type="EMBL" id="BMWG01000004">
    <property type="protein sequence ID" value="GGZ28656.1"/>
    <property type="molecule type" value="Genomic_DNA"/>
</dbReference>
<dbReference type="GO" id="GO:0003677">
    <property type="term" value="F:DNA binding"/>
    <property type="evidence" value="ECO:0007669"/>
    <property type="project" value="InterPro"/>
</dbReference>
<reference evidence="1" key="1">
    <citation type="journal article" date="2014" name="Int. J. Syst. Evol. Microbiol.">
        <title>Complete genome sequence of Corynebacterium casei LMG S-19264T (=DSM 44701T), isolated from a smear-ripened cheese.</title>
        <authorList>
            <consortium name="US DOE Joint Genome Institute (JGI-PGF)"/>
            <person name="Walter F."/>
            <person name="Albersmeier A."/>
            <person name="Kalinowski J."/>
            <person name="Ruckert C."/>
        </authorList>
    </citation>
    <scope>NUCLEOTIDE SEQUENCE</scope>
    <source>
        <strain evidence="1">JCM 4988</strain>
    </source>
</reference>
<evidence type="ECO:0000313" key="1">
    <source>
        <dbReference type="EMBL" id="GGZ28656.1"/>
    </source>
</evidence>
<dbReference type="AlphaFoldDB" id="A0A918URC4"/>
<keyword evidence="2" id="KW-1185">Reference proteome</keyword>
<evidence type="ECO:0000313" key="2">
    <source>
        <dbReference type="Proteomes" id="UP000630936"/>
    </source>
</evidence>
<gene>
    <name evidence="1" type="ORF">GCM10010387_22660</name>
</gene>
<dbReference type="Gene3D" id="1.10.260.40">
    <property type="entry name" value="lambda repressor-like DNA-binding domains"/>
    <property type="match status" value="1"/>
</dbReference>
<organism evidence="1 2">
    <name type="scientific">Streptomyces inusitatus</name>
    <dbReference type="NCBI Taxonomy" id="68221"/>
    <lineage>
        <taxon>Bacteria</taxon>
        <taxon>Bacillati</taxon>
        <taxon>Actinomycetota</taxon>
        <taxon>Actinomycetes</taxon>
        <taxon>Kitasatosporales</taxon>
        <taxon>Streptomycetaceae</taxon>
        <taxon>Streptomyces</taxon>
    </lineage>
</organism>
<dbReference type="Proteomes" id="UP000630936">
    <property type="component" value="Unassembled WGS sequence"/>
</dbReference>
<comment type="caution">
    <text evidence="1">The sequence shown here is derived from an EMBL/GenBank/DDBJ whole genome shotgun (WGS) entry which is preliminary data.</text>
</comment>
<reference evidence="1" key="2">
    <citation type="submission" date="2020-09" db="EMBL/GenBank/DDBJ databases">
        <authorList>
            <person name="Sun Q."/>
            <person name="Ohkuma M."/>
        </authorList>
    </citation>
    <scope>NUCLEOTIDE SEQUENCE</scope>
    <source>
        <strain evidence="1">JCM 4988</strain>
    </source>
</reference>
<protein>
    <submittedName>
        <fullName evidence="1">Uncharacterized protein</fullName>
    </submittedName>
</protein>
<name>A0A918URC4_9ACTN</name>
<proteinExistence type="predicted"/>
<sequence length="138" mass="15235">MNPMAGQEVPASASASAELSDLLRTRRAGLRLSLRAVEERGGVNPADGKLWIKYSWIDRMEKGLATAPPTLDQLRAFATALEIPLSALKDAAGAQFFGIESVHDDDGDVRLMLGHYRELDADDRAKMLEIVRAFKKRR</sequence>
<accession>A0A918URC4</accession>
<dbReference type="InterPro" id="IPR010982">
    <property type="entry name" value="Lambda_DNA-bd_dom_sf"/>
</dbReference>